<evidence type="ECO:0000256" key="4">
    <source>
        <dbReference type="ARBA" id="ARBA00022842"/>
    </source>
</evidence>
<feature type="binding site" evidence="7">
    <location>
        <begin position="319"/>
        <end position="322"/>
    </location>
    <ligand>
        <name>GTP</name>
        <dbReference type="ChEBI" id="CHEBI:37565"/>
    </ligand>
</feature>
<dbReference type="GO" id="GO:0043022">
    <property type="term" value="F:ribosome binding"/>
    <property type="evidence" value="ECO:0007669"/>
    <property type="project" value="TreeGrafter"/>
</dbReference>
<dbReference type="InterPro" id="IPR006073">
    <property type="entry name" value="GTP-bd"/>
</dbReference>
<feature type="binding site" evidence="7">
    <location>
        <begin position="253"/>
        <end position="256"/>
    </location>
    <ligand>
        <name>GTP</name>
        <dbReference type="ChEBI" id="CHEBI:37565"/>
    </ligand>
</feature>
<dbReference type="Pfam" id="PF01926">
    <property type="entry name" value="MMR_HSR1"/>
    <property type="match status" value="1"/>
</dbReference>
<name>A0A1I1HG51_9BURK</name>
<feature type="binding site" evidence="7">
    <location>
        <begin position="344"/>
        <end position="346"/>
    </location>
    <ligand>
        <name>GTP</name>
        <dbReference type="ChEBI" id="CHEBI:37565"/>
    </ligand>
</feature>
<dbReference type="InterPro" id="IPR030394">
    <property type="entry name" value="G_HFLX_dom"/>
</dbReference>
<dbReference type="InterPro" id="IPR027417">
    <property type="entry name" value="P-loop_NTPase"/>
</dbReference>
<evidence type="ECO:0000256" key="6">
    <source>
        <dbReference type="HAMAP-Rule" id="MF_00900"/>
    </source>
</evidence>
<keyword evidence="3 6" id="KW-0547">Nucleotide-binding</keyword>
<keyword evidence="9" id="KW-0175">Coiled coil</keyword>
<evidence type="ECO:0000256" key="7">
    <source>
        <dbReference type="PIRSR" id="PIRSR006809-1"/>
    </source>
</evidence>
<dbReference type="InterPro" id="IPR025121">
    <property type="entry name" value="GTPase_HflX_N"/>
</dbReference>
<keyword evidence="13" id="KW-1185">Reference proteome</keyword>
<feature type="binding site" evidence="8">
    <location>
        <position position="212"/>
    </location>
    <ligand>
        <name>Mg(2+)</name>
        <dbReference type="ChEBI" id="CHEBI:18420"/>
    </ligand>
</feature>
<feature type="coiled-coil region" evidence="9">
    <location>
        <begin position="165"/>
        <end position="192"/>
    </location>
</feature>
<evidence type="ECO:0000256" key="8">
    <source>
        <dbReference type="PIRSR" id="PIRSR006809-2"/>
    </source>
</evidence>
<dbReference type="Gene3D" id="6.10.250.2860">
    <property type="match status" value="1"/>
</dbReference>
<comment type="cofactor">
    <cofactor evidence="8">
        <name>Mg(2+)</name>
        <dbReference type="ChEBI" id="CHEBI:18420"/>
    </cofactor>
</comment>
<dbReference type="SUPFAM" id="SSF52540">
    <property type="entry name" value="P-loop containing nucleoside triphosphate hydrolases"/>
    <property type="match status" value="1"/>
</dbReference>
<evidence type="ECO:0000256" key="9">
    <source>
        <dbReference type="SAM" id="Coils"/>
    </source>
</evidence>
<dbReference type="FunFam" id="3.40.50.300:FF:000173">
    <property type="entry name" value="GTPase HflX"/>
    <property type="match status" value="1"/>
</dbReference>
<dbReference type="Pfam" id="PF13167">
    <property type="entry name" value="GTP-bdg_N"/>
    <property type="match status" value="1"/>
</dbReference>
<dbReference type="Gene3D" id="3.40.50.11060">
    <property type="entry name" value="GTPase HflX, N-terminal domain"/>
    <property type="match status" value="1"/>
</dbReference>
<dbReference type="GO" id="GO:0046872">
    <property type="term" value="F:metal ion binding"/>
    <property type="evidence" value="ECO:0007669"/>
    <property type="project" value="UniProtKB-KW"/>
</dbReference>
<evidence type="ECO:0000313" key="12">
    <source>
        <dbReference type="EMBL" id="SFC20443.1"/>
    </source>
</evidence>
<feature type="compositionally biased region" description="Acidic residues" evidence="10">
    <location>
        <begin position="374"/>
        <end position="388"/>
    </location>
</feature>
<evidence type="ECO:0000259" key="11">
    <source>
        <dbReference type="PROSITE" id="PS51705"/>
    </source>
</evidence>
<dbReference type="PROSITE" id="PS51705">
    <property type="entry name" value="G_HFLX"/>
    <property type="match status" value="1"/>
</dbReference>
<feature type="binding site" evidence="8">
    <location>
        <position position="232"/>
    </location>
    <ligand>
        <name>Mg(2+)</name>
        <dbReference type="ChEBI" id="CHEBI:18420"/>
    </ligand>
</feature>
<dbReference type="PANTHER" id="PTHR10229:SF0">
    <property type="entry name" value="GTP-BINDING PROTEIN 6-RELATED"/>
    <property type="match status" value="1"/>
</dbReference>
<organism evidence="12 13">
    <name type="scientific">Massilia yuzhufengensis</name>
    <dbReference type="NCBI Taxonomy" id="1164594"/>
    <lineage>
        <taxon>Bacteria</taxon>
        <taxon>Pseudomonadati</taxon>
        <taxon>Pseudomonadota</taxon>
        <taxon>Betaproteobacteria</taxon>
        <taxon>Burkholderiales</taxon>
        <taxon>Oxalobacteraceae</taxon>
        <taxon>Telluria group</taxon>
        <taxon>Massilia</taxon>
    </lineage>
</organism>
<evidence type="ECO:0000256" key="2">
    <source>
        <dbReference type="ARBA" id="ARBA00022723"/>
    </source>
</evidence>
<keyword evidence="4 8" id="KW-0460">Magnesium</keyword>
<dbReference type="InterPro" id="IPR016496">
    <property type="entry name" value="GTPase_HflX"/>
</dbReference>
<feature type="compositionally biased region" description="Polar residues" evidence="10">
    <location>
        <begin position="395"/>
        <end position="409"/>
    </location>
</feature>
<dbReference type="Pfam" id="PF16360">
    <property type="entry name" value="GTP-bdg_M"/>
    <property type="match status" value="1"/>
</dbReference>
<feature type="binding site" evidence="7">
    <location>
        <begin position="230"/>
        <end position="234"/>
    </location>
    <ligand>
        <name>GTP</name>
        <dbReference type="ChEBI" id="CHEBI:37565"/>
    </ligand>
</feature>
<dbReference type="Gene3D" id="3.40.50.300">
    <property type="entry name" value="P-loop containing nucleotide triphosphate hydrolases"/>
    <property type="match status" value="1"/>
</dbReference>
<dbReference type="EMBL" id="FOLD01000004">
    <property type="protein sequence ID" value="SFC20443.1"/>
    <property type="molecule type" value="Genomic_DNA"/>
</dbReference>
<reference evidence="13" key="1">
    <citation type="submission" date="2016-10" db="EMBL/GenBank/DDBJ databases">
        <authorList>
            <person name="Varghese N."/>
            <person name="Submissions S."/>
        </authorList>
    </citation>
    <scope>NUCLEOTIDE SEQUENCE [LARGE SCALE GENOMIC DNA]</scope>
    <source>
        <strain evidence="13">CGMCC 1.12041</strain>
    </source>
</reference>
<dbReference type="GO" id="GO:0005525">
    <property type="term" value="F:GTP binding"/>
    <property type="evidence" value="ECO:0007669"/>
    <property type="project" value="UniProtKB-UniRule"/>
</dbReference>
<protein>
    <recommendedName>
        <fullName evidence="6">GTPase HflX</fullName>
    </recommendedName>
    <alternativeName>
        <fullName evidence="6">GTP-binding protein HflX</fullName>
    </alternativeName>
</protein>
<dbReference type="InterPro" id="IPR032305">
    <property type="entry name" value="GTP-bd_M"/>
</dbReference>
<feature type="binding site" evidence="7">
    <location>
        <begin position="205"/>
        <end position="212"/>
    </location>
    <ligand>
        <name>GTP</name>
        <dbReference type="ChEBI" id="CHEBI:37565"/>
    </ligand>
</feature>
<evidence type="ECO:0000256" key="10">
    <source>
        <dbReference type="SAM" id="MobiDB-lite"/>
    </source>
</evidence>
<dbReference type="HAMAP" id="MF_00900">
    <property type="entry name" value="GTPase_HflX"/>
    <property type="match status" value="1"/>
</dbReference>
<dbReference type="PIRSF" id="PIRSF006809">
    <property type="entry name" value="GTP-binding_hflX_prd"/>
    <property type="match status" value="1"/>
</dbReference>
<feature type="region of interest" description="Disordered" evidence="10">
    <location>
        <begin position="364"/>
        <end position="409"/>
    </location>
</feature>
<evidence type="ECO:0000313" key="13">
    <source>
        <dbReference type="Proteomes" id="UP000198639"/>
    </source>
</evidence>
<dbReference type="GO" id="GO:0005737">
    <property type="term" value="C:cytoplasm"/>
    <property type="evidence" value="ECO:0007669"/>
    <property type="project" value="UniProtKB-SubCell"/>
</dbReference>
<dbReference type="AlphaFoldDB" id="A0A1I1HG51"/>
<evidence type="ECO:0000256" key="1">
    <source>
        <dbReference type="ARBA" id="ARBA00022490"/>
    </source>
</evidence>
<dbReference type="PRINTS" id="PR00326">
    <property type="entry name" value="GTP1OBG"/>
</dbReference>
<feature type="domain" description="Hflx-type G" evidence="11">
    <location>
        <begin position="199"/>
        <end position="366"/>
    </location>
</feature>
<keyword evidence="2 8" id="KW-0479">Metal-binding</keyword>
<dbReference type="NCBIfam" id="NF008280">
    <property type="entry name" value="PRK11058.1"/>
    <property type="match status" value="1"/>
</dbReference>
<dbReference type="Proteomes" id="UP000198639">
    <property type="component" value="Unassembled WGS sequence"/>
</dbReference>
<dbReference type="STRING" id="1164594.SAMN05216204_104190"/>
<evidence type="ECO:0000256" key="5">
    <source>
        <dbReference type="ARBA" id="ARBA00023134"/>
    </source>
</evidence>
<keyword evidence="5 6" id="KW-0342">GTP-binding</keyword>
<proteinExistence type="inferred from homology"/>
<comment type="subunit">
    <text evidence="6">Monomer. Associates with the 50S ribosomal subunit.</text>
</comment>
<gene>
    <name evidence="6" type="primary">hflX</name>
    <name evidence="12" type="ORF">SAMN05216204_104190</name>
</gene>
<keyword evidence="1 6" id="KW-0963">Cytoplasm</keyword>
<comment type="similarity">
    <text evidence="6">Belongs to the TRAFAC class OBG-HflX-like GTPase superfamily. HflX GTPase family.</text>
</comment>
<dbReference type="NCBIfam" id="TIGR03156">
    <property type="entry name" value="GTP_HflX"/>
    <property type="match status" value="1"/>
</dbReference>
<dbReference type="GO" id="GO:0003924">
    <property type="term" value="F:GTPase activity"/>
    <property type="evidence" value="ECO:0007669"/>
    <property type="project" value="UniProtKB-UniRule"/>
</dbReference>
<evidence type="ECO:0000256" key="3">
    <source>
        <dbReference type="ARBA" id="ARBA00022741"/>
    </source>
</evidence>
<comment type="subcellular location">
    <subcellularLocation>
        <location evidence="6">Cytoplasm</location>
    </subcellularLocation>
    <text evidence="6">May associate with membranes.</text>
</comment>
<accession>A0A1I1HG51</accession>
<dbReference type="PANTHER" id="PTHR10229">
    <property type="entry name" value="GTP-BINDING PROTEIN HFLX"/>
    <property type="match status" value="1"/>
</dbReference>
<dbReference type="FunFam" id="3.40.50.11060:FF:000001">
    <property type="entry name" value="GTPase HflX"/>
    <property type="match status" value="1"/>
</dbReference>
<sequence>MADAPGTNSMRAALVGIDFGAGDFSASLEELSLLARSAGADPITTITAKRSSPDAAYFIGSGKADEIKMACKVDGIDLVIFNHALSPAQQRNLERRLEVGVVDRTSLILDIFAQRAQSHEGKLQVELAQLQHLATRLIRGWTHLERQKGGIGLRGPGETQLETDRRLIGERVKQLRARLTKLRKQHETQRRARGRNQTFSVSLVGYTNAGKSTLFNTLTKAGVYVANQLFATLDTTSRRLYLGDEVGSIVISDTVGFVRELPHQLVAAFRATLEETIHADLLLHVVDGNSPVRMEQIEQVNEVLREIGADHIPQILVWNKIDAAGLEPGVERDEYDKISRVFISAHSGAGLDLLRDAVVEAAKAGPGARRSNEVQDELEAGFYDEEPPVDGSVGSPDNNMTTTTHDGPH</sequence>
<dbReference type="CDD" id="cd01878">
    <property type="entry name" value="HflX"/>
    <property type="match status" value="1"/>
</dbReference>
<dbReference type="InterPro" id="IPR042108">
    <property type="entry name" value="GTPase_HflX_N_sf"/>
</dbReference>
<comment type="function">
    <text evidence="6">GTPase that associates with the 50S ribosomal subunit and may have a role during protein synthesis or ribosome biogenesis.</text>
</comment>